<dbReference type="RefSeq" id="WP_141147820.1">
    <property type="nucleotide sequence ID" value="NZ_VHLG01000002.1"/>
</dbReference>
<dbReference type="OrthoDB" id="7362854at2"/>
<organism evidence="2 3">
    <name type="scientific">Martelella alba</name>
    <dbReference type="NCBI Taxonomy" id="2590451"/>
    <lineage>
        <taxon>Bacteria</taxon>
        <taxon>Pseudomonadati</taxon>
        <taxon>Pseudomonadota</taxon>
        <taxon>Alphaproteobacteria</taxon>
        <taxon>Hyphomicrobiales</taxon>
        <taxon>Aurantimonadaceae</taxon>
        <taxon>Martelella</taxon>
    </lineage>
</organism>
<reference evidence="2 3" key="1">
    <citation type="submission" date="2019-06" db="EMBL/GenBank/DDBJ databases">
        <authorList>
            <person name="Li M."/>
        </authorList>
    </citation>
    <scope>NUCLEOTIDE SEQUENCE [LARGE SCALE GENOMIC DNA]</scope>
    <source>
        <strain evidence="2 3">BGMRC2036</strain>
    </source>
</reference>
<dbReference type="Proteomes" id="UP000318801">
    <property type="component" value="Unassembled WGS sequence"/>
</dbReference>
<feature type="region of interest" description="Disordered" evidence="1">
    <location>
        <begin position="24"/>
        <end position="57"/>
    </location>
</feature>
<evidence type="ECO:0000256" key="1">
    <source>
        <dbReference type="SAM" id="MobiDB-lite"/>
    </source>
</evidence>
<dbReference type="Pfam" id="PF04325">
    <property type="entry name" value="DUF465"/>
    <property type="match status" value="1"/>
</dbReference>
<evidence type="ECO:0000313" key="3">
    <source>
        <dbReference type="Proteomes" id="UP000318801"/>
    </source>
</evidence>
<accession>A0A506UGM7</accession>
<gene>
    <name evidence="2" type="ORF">FJU08_04680</name>
</gene>
<protein>
    <submittedName>
        <fullName evidence="2">DUF465 domain-containing protein</fullName>
    </submittedName>
</protein>
<sequence length="57" mass="6533">MTVQTHIASLEEKHADLEKKLRHVMTSPSSNDEEISALKRRKLQLKDEMTRAQTASN</sequence>
<dbReference type="AlphaFoldDB" id="A0A506UGM7"/>
<dbReference type="EMBL" id="VHLG01000002">
    <property type="protein sequence ID" value="TPW32309.1"/>
    <property type="molecule type" value="Genomic_DNA"/>
</dbReference>
<name>A0A506UGM7_9HYPH</name>
<dbReference type="InterPro" id="IPR007420">
    <property type="entry name" value="DUF465"/>
</dbReference>
<comment type="caution">
    <text evidence="2">The sequence shown here is derived from an EMBL/GenBank/DDBJ whole genome shotgun (WGS) entry which is preliminary data.</text>
</comment>
<dbReference type="InterPro" id="IPR038444">
    <property type="entry name" value="DUF465_sf"/>
</dbReference>
<dbReference type="Gene3D" id="6.10.280.50">
    <property type="match status" value="1"/>
</dbReference>
<evidence type="ECO:0000313" key="2">
    <source>
        <dbReference type="EMBL" id="TPW32309.1"/>
    </source>
</evidence>
<proteinExistence type="predicted"/>
<keyword evidence="3" id="KW-1185">Reference proteome</keyword>